<feature type="domain" description="Galactose-1-phosphate uridyl transferase N-terminal" evidence="14">
    <location>
        <begin position="3"/>
        <end position="176"/>
    </location>
</feature>
<keyword evidence="9 13" id="KW-0299">Galactose metabolism</keyword>
<dbReference type="InterPro" id="IPR005849">
    <property type="entry name" value="GalP_Utransf_N"/>
</dbReference>
<evidence type="ECO:0000256" key="12">
    <source>
        <dbReference type="PIRSR" id="PIRSR000808-2"/>
    </source>
</evidence>
<keyword evidence="5 13" id="KW-0808">Transferase</keyword>
<evidence type="ECO:0000313" key="17">
    <source>
        <dbReference type="Proteomes" id="UP000054359"/>
    </source>
</evidence>
<dbReference type="Proteomes" id="UP000054359">
    <property type="component" value="Unassembled WGS sequence"/>
</dbReference>
<dbReference type="CDD" id="cd00608">
    <property type="entry name" value="GalT"/>
    <property type="match status" value="1"/>
</dbReference>
<dbReference type="FunFam" id="3.30.428.10:FF:000002">
    <property type="entry name" value="Galactose-1-phosphate uridylyltransferase"/>
    <property type="match status" value="1"/>
</dbReference>
<evidence type="ECO:0000256" key="11">
    <source>
        <dbReference type="PIRSR" id="PIRSR000808-1"/>
    </source>
</evidence>
<feature type="binding site" description="in other chain" evidence="12">
    <location>
        <position position="168"/>
    </location>
    <ligand>
        <name>UDP-alpha-D-glucose</name>
        <dbReference type="ChEBI" id="CHEBI:58885"/>
        <note>ligand shared between dimeric partners</note>
    </ligand>
</feature>
<dbReference type="PROSITE" id="PS00117">
    <property type="entry name" value="GAL_P_UDP_TRANSF_I"/>
    <property type="match status" value="1"/>
</dbReference>
<sequence length="350" mass="40901">MGTFNPEEHQHVRYNPLSDRWVLVSPHRAKRPWKGQIEKLPENEILPHDLNNPLCPGATRANGEINPYYESTFVFPNDFPALLQDVPKPDESTHPLFKAEAARGTCRVMCFHPKSNITLPLMSLDEILEVINAWVKEMLDLGAKYRWVQIFENKGEIMGCSNPHPHCQIWASSFLPDEPRIEDTQQRKYYEKNKSPLLIDYLNEEIKRKERIVLLNEHWVVLVPYWAVWPYETMLLPIRHVLRLPDLTSDEKCSLADIMKKLLIKYDNLFETSFPYSMGWHGAPTGDMSKNDLAYWQLHASYYPPLLRSATIKKFMVGYEMLAQPQRDLTAEQAAEKLRLLSEEHYKLQN</sequence>
<feature type="binding site" description="in other chain" evidence="12">
    <location>
        <position position="153"/>
    </location>
    <ligand>
        <name>UDP-alpha-D-glucose</name>
        <dbReference type="ChEBI" id="CHEBI:58885"/>
        <note>ligand shared between dimeric partners</note>
    </ligand>
</feature>
<evidence type="ECO:0000256" key="5">
    <source>
        <dbReference type="ARBA" id="ARBA00022679"/>
    </source>
</evidence>
<dbReference type="NCBIfam" id="NF008724">
    <property type="entry name" value="PRK11720.1"/>
    <property type="match status" value="1"/>
</dbReference>
<comment type="cofactor">
    <cofactor evidence="2">
        <name>Zn(2+)</name>
        <dbReference type="ChEBI" id="CHEBI:29105"/>
    </cofactor>
</comment>
<keyword evidence="7 13" id="KW-0479">Metal-binding</keyword>
<gene>
    <name evidence="16" type="ORF">X975_00709</name>
</gene>
<dbReference type="FunFam" id="3.30.428.10:FF:000001">
    <property type="entry name" value="Galactose-1-phosphate uridylyltransferase"/>
    <property type="match status" value="1"/>
</dbReference>
<keyword evidence="6 13" id="KW-0548">Nucleotidyltransferase</keyword>
<feature type="binding site" evidence="12">
    <location>
        <begin position="319"/>
        <end position="320"/>
    </location>
    <ligand>
        <name>UDP-alpha-D-glucose</name>
        <dbReference type="ChEBI" id="CHEBI:58885"/>
        <note>ligand shared between dimeric partners</note>
    </ligand>
</feature>
<evidence type="ECO:0000256" key="3">
    <source>
        <dbReference type="ARBA" id="ARBA00004947"/>
    </source>
</evidence>
<reference evidence="16 17" key="1">
    <citation type="submission" date="2013-11" db="EMBL/GenBank/DDBJ databases">
        <title>Genome sequencing of Stegodyphus mimosarum.</title>
        <authorList>
            <person name="Bechsgaard J."/>
        </authorList>
    </citation>
    <scope>NUCLEOTIDE SEQUENCE [LARGE SCALE GENOMIC DNA]</scope>
</reference>
<dbReference type="OMA" id="CFENRGA"/>
<keyword evidence="17" id="KW-1185">Reference proteome</keyword>
<dbReference type="EC" id="2.7.7.12" evidence="13"/>
<name>A0A087TP58_STEMI</name>
<evidence type="ECO:0000256" key="10">
    <source>
        <dbReference type="ARBA" id="ARBA00023277"/>
    </source>
</evidence>
<dbReference type="UniPathway" id="UPA00214"/>
<dbReference type="GO" id="GO:0008108">
    <property type="term" value="F:UDP-glucose:hexose-1-phosphate uridylyltransferase activity"/>
    <property type="evidence" value="ECO:0007669"/>
    <property type="project" value="UniProtKB-EC"/>
</dbReference>
<dbReference type="InterPro" id="IPR005850">
    <property type="entry name" value="GalP_Utransf_C"/>
</dbReference>
<evidence type="ECO:0000256" key="1">
    <source>
        <dbReference type="ARBA" id="ARBA00001107"/>
    </source>
</evidence>
<dbReference type="PANTHER" id="PTHR11943:SF1">
    <property type="entry name" value="GALACTOSE-1-PHOSPHATE URIDYLYLTRANSFERASE"/>
    <property type="match status" value="1"/>
</dbReference>
<dbReference type="PANTHER" id="PTHR11943">
    <property type="entry name" value="GALACTOSE-1-PHOSPHATE URIDYLYLTRANSFERASE"/>
    <property type="match status" value="1"/>
</dbReference>
<feature type="non-terminal residue" evidence="16">
    <location>
        <position position="350"/>
    </location>
</feature>
<dbReference type="AlphaFoldDB" id="A0A087TP58"/>
<comment type="similarity">
    <text evidence="4 13">Belongs to the galactose-1-phosphate uridylyltransferase type 1 family.</text>
</comment>
<evidence type="ECO:0000256" key="2">
    <source>
        <dbReference type="ARBA" id="ARBA00001947"/>
    </source>
</evidence>
<organism evidence="16 17">
    <name type="scientific">Stegodyphus mimosarum</name>
    <name type="common">African social velvet spider</name>
    <dbReference type="NCBI Taxonomy" id="407821"/>
    <lineage>
        <taxon>Eukaryota</taxon>
        <taxon>Metazoa</taxon>
        <taxon>Ecdysozoa</taxon>
        <taxon>Arthropoda</taxon>
        <taxon>Chelicerata</taxon>
        <taxon>Arachnida</taxon>
        <taxon>Araneae</taxon>
        <taxon>Araneomorphae</taxon>
        <taxon>Entelegynae</taxon>
        <taxon>Eresoidea</taxon>
        <taxon>Eresidae</taxon>
        <taxon>Stegodyphus</taxon>
    </lineage>
</organism>
<feature type="active site" description="Tele-UMP-histidine intermediate" evidence="11">
    <location>
        <position position="166"/>
    </location>
</feature>
<feature type="binding site" evidence="12">
    <location>
        <begin position="314"/>
        <end position="315"/>
    </location>
    <ligand>
        <name>UDP-alpha-D-glucose</name>
        <dbReference type="ChEBI" id="CHEBI:58885"/>
        <note>ligand shared between dimeric partners</note>
    </ligand>
</feature>
<evidence type="ECO:0000256" key="4">
    <source>
        <dbReference type="ARBA" id="ARBA00010951"/>
    </source>
</evidence>
<feature type="domain" description="Galactose-1-phosphate uridyl transferase C-terminal" evidence="15">
    <location>
        <begin position="183"/>
        <end position="348"/>
    </location>
</feature>
<feature type="binding site" description="in other chain" evidence="12">
    <location>
        <begin position="159"/>
        <end position="161"/>
    </location>
    <ligand>
        <name>UDP-alpha-D-glucose</name>
        <dbReference type="ChEBI" id="CHEBI:58885"/>
        <note>ligand shared between dimeric partners</note>
    </ligand>
</feature>
<dbReference type="InterPro" id="IPR036265">
    <property type="entry name" value="HIT-like_sf"/>
</dbReference>
<accession>A0A087TP58</accession>
<dbReference type="Pfam" id="PF02744">
    <property type="entry name" value="GalP_UDP_tr_C"/>
    <property type="match status" value="1"/>
</dbReference>
<evidence type="ECO:0000256" key="13">
    <source>
        <dbReference type="RuleBase" id="RU000506"/>
    </source>
</evidence>
<dbReference type="GO" id="GO:0008270">
    <property type="term" value="F:zinc ion binding"/>
    <property type="evidence" value="ECO:0007669"/>
    <property type="project" value="InterPro"/>
</dbReference>
<dbReference type="NCBIfam" id="TIGR00209">
    <property type="entry name" value="galT_1"/>
    <property type="match status" value="1"/>
</dbReference>
<dbReference type="GO" id="GO:0005737">
    <property type="term" value="C:cytoplasm"/>
    <property type="evidence" value="ECO:0007669"/>
    <property type="project" value="TreeGrafter"/>
</dbReference>
<keyword evidence="10 13" id="KW-0119">Carbohydrate metabolism</keyword>
<dbReference type="Gene3D" id="3.30.428.10">
    <property type="entry name" value="HIT-like"/>
    <property type="match status" value="2"/>
</dbReference>
<evidence type="ECO:0000256" key="8">
    <source>
        <dbReference type="ARBA" id="ARBA00022833"/>
    </source>
</evidence>
<evidence type="ECO:0000313" key="16">
    <source>
        <dbReference type="EMBL" id="KFM66897.1"/>
    </source>
</evidence>
<dbReference type="PIRSF" id="PIRSF000808">
    <property type="entry name" value="GalT"/>
    <property type="match status" value="1"/>
</dbReference>
<evidence type="ECO:0000259" key="14">
    <source>
        <dbReference type="Pfam" id="PF01087"/>
    </source>
</evidence>
<dbReference type="Pfam" id="PF01087">
    <property type="entry name" value="GalP_UDP_transf"/>
    <property type="match status" value="1"/>
</dbReference>
<dbReference type="STRING" id="407821.A0A087TP58"/>
<feature type="binding site" evidence="12">
    <location>
        <begin position="28"/>
        <end position="31"/>
    </location>
    <ligand>
        <name>UDP-alpha-D-glucose</name>
        <dbReference type="ChEBI" id="CHEBI:58885"/>
        <note>ligand shared between dimeric partners</note>
    </ligand>
</feature>
<evidence type="ECO:0000256" key="6">
    <source>
        <dbReference type="ARBA" id="ARBA00022695"/>
    </source>
</evidence>
<dbReference type="OrthoDB" id="418412at2759"/>
<proteinExistence type="inferred from homology"/>
<evidence type="ECO:0000256" key="7">
    <source>
        <dbReference type="ARBA" id="ARBA00022723"/>
    </source>
</evidence>
<evidence type="ECO:0000259" key="15">
    <source>
        <dbReference type="Pfam" id="PF02744"/>
    </source>
</evidence>
<keyword evidence="8" id="KW-0862">Zinc</keyword>
<comment type="catalytic activity">
    <reaction evidence="1 13">
        <text>alpha-D-galactose 1-phosphate + UDP-alpha-D-glucose = alpha-D-glucose 1-phosphate + UDP-alpha-D-galactose</text>
        <dbReference type="Rhea" id="RHEA:13989"/>
        <dbReference type="ChEBI" id="CHEBI:58336"/>
        <dbReference type="ChEBI" id="CHEBI:58601"/>
        <dbReference type="ChEBI" id="CHEBI:58885"/>
        <dbReference type="ChEBI" id="CHEBI:66914"/>
        <dbReference type="EC" id="2.7.7.12"/>
    </reaction>
</comment>
<protein>
    <recommendedName>
        <fullName evidence="13">Galactose-1-phosphate uridylyltransferase</fullName>
        <ecNumber evidence="13">2.7.7.12</ecNumber>
    </recommendedName>
</protein>
<feature type="binding site" description="in other chain" evidence="12">
    <location>
        <position position="61"/>
    </location>
    <ligand>
        <name>UDP-alpha-D-glucose</name>
        <dbReference type="ChEBI" id="CHEBI:58885"/>
        <note>ligand shared between dimeric partners</note>
    </ligand>
</feature>
<comment type="pathway">
    <text evidence="3 13">Carbohydrate metabolism; galactose metabolism.</text>
</comment>
<evidence type="ECO:0000256" key="9">
    <source>
        <dbReference type="ARBA" id="ARBA00023144"/>
    </source>
</evidence>
<dbReference type="GO" id="GO:0033499">
    <property type="term" value="P:galactose catabolic process via UDP-galactose, Leloir pathway"/>
    <property type="evidence" value="ECO:0007669"/>
    <property type="project" value="TreeGrafter"/>
</dbReference>
<dbReference type="EMBL" id="KK116125">
    <property type="protein sequence ID" value="KFM66897.1"/>
    <property type="molecule type" value="Genomic_DNA"/>
</dbReference>
<feature type="binding site" description="in other chain" evidence="12">
    <location>
        <position position="326"/>
    </location>
    <ligand>
        <name>UDP-alpha-D-glucose</name>
        <dbReference type="ChEBI" id="CHEBI:58885"/>
        <note>ligand shared between dimeric partners</note>
    </ligand>
</feature>
<dbReference type="InterPro" id="IPR019779">
    <property type="entry name" value="GalP_UDPtransf1_His-AS"/>
</dbReference>
<feature type="binding site" description="in other chain" evidence="12">
    <location>
        <begin position="77"/>
        <end position="78"/>
    </location>
    <ligand>
        <name>UDP-alpha-D-glucose</name>
        <dbReference type="ChEBI" id="CHEBI:58885"/>
        <note>ligand shared between dimeric partners</note>
    </ligand>
</feature>
<dbReference type="SUPFAM" id="SSF54197">
    <property type="entry name" value="HIT-like"/>
    <property type="match status" value="2"/>
</dbReference>
<dbReference type="InterPro" id="IPR001937">
    <property type="entry name" value="GalP_UDPtransf1"/>
</dbReference>